<organism evidence="1 2">
    <name type="scientific">Tilletia indica</name>
    <dbReference type="NCBI Taxonomy" id="43049"/>
    <lineage>
        <taxon>Eukaryota</taxon>
        <taxon>Fungi</taxon>
        <taxon>Dikarya</taxon>
        <taxon>Basidiomycota</taxon>
        <taxon>Ustilaginomycotina</taxon>
        <taxon>Exobasidiomycetes</taxon>
        <taxon>Tilletiales</taxon>
        <taxon>Tilletiaceae</taxon>
        <taxon>Tilletia</taxon>
    </lineage>
</organism>
<dbReference type="EMBL" id="LWDF02000446">
    <property type="protein sequence ID" value="KAE8246904.1"/>
    <property type="molecule type" value="Genomic_DNA"/>
</dbReference>
<keyword evidence="2" id="KW-1185">Reference proteome</keyword>
<protein>
    <submittedName>
        <fullName evidence="1">Uncharacterized protein</fullName>
    </submittedName>
</protein>
<reference evidence="1" key="1">
    <citation type="submission" date="2016-04" db="EMBL/GenBank/DDBJ databases">
        <authorList>
            <person name="Nguyen H.D."/>
            <person name="Samba Siva P."/>
            <person name="Cullis J."/>
            <person name="Levesque C.A."/>
            <person name="Hambleton S."/>
        </authorList>
    </citation>
    <scope>NUCLEOTIDE SEQUENCE</scope>
    <source>
        <strain evidence="1">DAOMC 236416</strain>
    </source>
</reference>
<evidence type="ECO:0000313" key="2">
    <source>
        <dbReference type="Proteomes" id="UP000077521"/>
    </source>
</evidence>
<evidence type="ECO:0000313" key="1">
    <source>
        <dbReference type="EMBL" id="KAE8246904.1"/>
    </source>
</evidence>
<dbReference type="Proteomes" id="UP000077521">
    <property type="component" value="Unassembled WGS sequence"/>
</dbReference>
<accession>A0A177TMV2</accession>
<sequence>MPPSNTPPTNTSATFPPFADLCPTGRCLCPLPGRGPWNPSSWKDIRDIINVVGAAMLPYVDNWTQPQRDRVAMLFMQCAIAVGPSEDATIF</sequence>
<proteinExistence type="predicted"/>
<comment type="caution">
    <text evidence="1">The sequence shown here is derived from an EMBL/GenBank/DDBJ whole genome shotgun (WGS) entry which is preliminary data.</text>
</comment>
<reference evidence="1" key="2">
    <citation type="journal article" date="2019" name="IMA Fungus">
        <title>Genome sequencing and comparison of five Tilletia species to identify candidate genes for the detection of regulated species infecting wheat.</title>
        <authorList>
            <person name="Nguyen H.D.T."/>
            <person name="Sultana T."/>
            <person name="Kesanakurti P."/>
            <person name="Hambleton S."/>
        </authorList>
    </citation>
    <scope>NUCLEOTIDE SEQUENCE</scope>
    <source>
        <strain evidence="1">DAOMC 236416</strain>
    </source>
</reference>
<dbReference type="AlphaFoldDB" id="A0A177TMV2"/>
<name>A0A177TMV2_9BASI</name>
<gene>
    <name evidence="1" type="ORF">A4X13_0g5578</name>
</gene>